<feature type="region of interest" description="Disordered" evidence="1">
    <location>
        <begin position="1"/>
        <end position="44"/>
    </location>
</feature>
<sequence length="44" mass="4641">MAFSYRQTRAPGESGQTGGSRRGALDPSHPADEGIHGNRLIADC</sequence>
<dbReference type="EMBL" id="CAADFG010000034">
    <property type="protein sequence ID" value="VFJ91733.1"/>
    <property type="molecule type" value="Genomic_DNA"/>
</dbReference>
<organism evidence="4">
    <name type="scientific">Candidatus Kentrum eta</name>
    <dbReference type="NCBI Taxonomy" id="2126337"/>
    <lineage>
        <taxon>Bacteria</taxon>
        <taxon>Pseudomonadati</taxon>
        <taxon>Pseudomonadota</taxon>
        <taxon>Gammaproteobacteria</taxon>
        <taxon>Candidatus Kentrum</taxon>
    </lineage>
</organism>
<dbReference type="EMBL" id="CAADFJ010000033">
    <property type="protein sequence ID" value="VFJ99557.1"/>
    <property type="molecule type" value="Genomic_DNA"/>
</dbReference>
<evidence type="ECO:0000313" key="4">
    <source>
        <dbReference type="EMBL" id="VFJ99557.1"/>
    </source>
</evidence>
<accession>A0A450V439</accession>
<evidence type="ECO:0000313" key="3">
    <source>
        <dbReference type="EMBL" id="VFJ92942.1"/>
    </source>
</evidence>
<protein>
    <submittedName>
        <fullName evidence="4">Uncharacterized protein</fullName>
    </submittedName>
</protein>
<gene>
    <name evidence="2" type="ORF">BECKH772A_GA0070896_100347</name>
    <name evidence="3" type="ORF">BECKH772B_GA0070898_100367</name>
    <name evidence="4" type="ORF">BECKH772C_GA0070978_100337</name>
</gene>
<evidence type="ECO:0000313" key="2">
    <source>
        <dbReference type="EMBL" id="VFJ91733.1"/>
    </source>
</evidence>
<dbReference type="AlphaFoldDB" id="A0A450V439"/>
<evidence type="ECO:0000256" key="1">
    <source>
        <dbReference type="SAM" id="MobiDB-lite"/>
    </source>
</evidence>
<name>A0A450V439_9GAMM</name>
<proteinExistence type="predicted"/>
<reference evidence="4" key="1">
    <citation type="submission" date="2019-02" db="EMBL/GenBank/DDBJ databases">
        <authorList>
            <person name="Gruber-Vodicka R. H."/>
            <person name="Seah K. B. B."/>
        </authorList>
    </citation>
    <scope>NUCLEOTIDE SEQUENCE</scope>
    <source>
        <strain evidence="4">BECK_SA2B12</strain>
        <strain evidence="2">BECK_SA2B15</strain>
        <strain evidence="3">BECK_SA2B20</strain>
    </source>
</reference>
<dbReference type="EMBL" id="CAADFI010000036">
    <property type="protein sequence ID" value="VFJ92942.1"/>
    <property type="molecule type" value="Genomic_DNA"/>
</dbReference>